<dbReference type="RefSeq" id="WP_136451230.1">
    <property type="nucleotide sequence ID" value="NZ_SSTI01000004.1"/>
</dbReference>
<dbReference type="CDD" id="cd18613">
    <property type="entry name" value="GH130"/>
    <property type="match status" value="1"/>
</dbReference>
<dbReference type="Gene3D" id="2.115.10.20">
    <property type="entry name" value="Glycosyl hydrolase domain, family 43"/>
    <property type="match status" value="1"/>
</dbReference>
<dbReference type="EMBL" id="SSTI01000004">
    <property type="protein sequence ID" value="THG40600.1"/>
    <property type="molecule type" value="Genomic_DNA"/>
</dbReference>
<sequence length="425" mass="47099">MSQVVFRADPSHVVLRPFTPADNPFPSRDVPQPRTALVVDRVSALPPATVKLELNKLKAQLAKRHSQVDMLLERRFYAAISPSGSDHTLSDEQVQLIGGYLLEEYAVEAAALFNPSITIHPDQTDLPAKSIRVLLTLRAVGEGHVSSIVFRVGTVGPGGKVWFEAPAEQLVSAKSSPIPGGGRDDPAIRFECGPDPDLSRFVLFPVAPGHRRGLEDLRLTRFIEDDGSVVYYGTYTGVAPDAIRQELMRTVDFRTFDLVPLEGRYAHTKGMALFPRRVGGYFAMLGRQDHENIWLLTSNDLYRWNRGEVIIKPRWPWEFIQIGVCGPPIEIDEGWLVITHGVGTIRSYSLGACLLDKDDPSKVLARTEEPILTPMEGERDGYVPNVIYSCGALVHDGWLILPHGVADTYATVTTMKVADLLARMR</sequence>
<protein>
    <submittedName>
        <fullName evidence="4">Glycosidase</fullName>
    </submittedName>
</protein>
<keyword evidence="4" id="KW-0326">Glycosidase</keyword>
<keyword evidence="5" id="KW-1185">Reference proteome</keyword>
<comment type="similarity">
    <text evidence="3">Belongs to the glycosyl hydrolase 130 family.</text>
</comment>
<dbReference type="GO" id="GO:0016798">
    <property type="term" value="F:hydrolase activity, acting on glycosyl bonds"/>
    <property type="evidence" value="ECO:0007669"/>
    <property type="project" value="UniProtKB-KW"/>
</dbReference>
<organism evidence="4 5">
    <name type="scientific">Sphingomonas olei</name>
    <dbReference type="NCBI Taxonomy" id="1886787"/>
    <lineage>
        <taxon>Bacteria</taxon>
        <taxon>Pseudomonadati</taxon>
        <taxon>Pseudomonadota</taxon>
        <taxon>Alphaproteobacteria</taxon>
        <taxon>Sphingomonadales</taxon>
        <taxon>Sphingomonadaceae</taxon>
        <taxon>Sphingomonas</taxon>
    </lineage>
</organism>
<dbReference type="PANTHER" id="PTHR34106">
    <property type="entry name" value="GLYCOSIDASE"/>
    <property type="match status" value="1"/>
</dbReference>
<dbReference type="InterPro" id="IPR007184">
    <property type="entry name" value="Mannoside_phosphorylase"/>
</dbReference>
<evidence type="ECO:0000256" key="2">
    <source>
        <dbReference type="ARBA" id="ARBA00022679"/>
    </source>
</evidence>
<dbReference type="SUPFAM" id="SSF75005">
    <property type="entry name" value="Arabinanase/levansucrase/invertase"/>
    <property type="match status" value="1"/>
</dbReference>
<evidence type="ECO:0000313" key="5">
    <source>
        <dbReference type="Proteomes" id="UP000308038"/>
    </source>
</evidence>
<evidence type="ECO:0000313" key="4">
    <source>
        <dbReference type="EMBL" id="THG40600.1"/>
    </source>
</evidence>
<keyword evidence="1" id="KW-0328">Glycosyltransferase</keyword>
<dbReference type="InterPro" id="IPR023296">
    <property type="entry name" value="Glyco_hydro_beta-prop_sf"/>
</dbReference>
<keyword evidence="2" id="KW-0808">Transferase</keyword>
<dbReference type="Proteomes" id="UP000308038">
    <property type="component" value="Unassembled WGS sequence"/>
</dbReference>
<gene>
    <name evidence="4" type="ORF">E5988_07230</name>
</gene>
<name>A0ABY2QJ97_9SPHN</name>
<dbReference type="PANTHER" id="PTHR34106:SF4">
    <property type="entry name" value="BLL5143 PROTEIN"/>
    <property type="match status" value="1"/>
</dbReference>
<comment type="caution">
    <text evidence="4">The sequence shown here is derived from an EMBL/GenBank/DDBJ whole genome shotgun (WGS) entry which is preliminary data.</text>
</comment>
<reference evidence="4 5" key="1">
    <citation type="submission" date="2019-04" db="EMBL/GenBank/DDBJ databases">
        <title>Microbes associate with the intestines of laboratory mice.</title>
        <authorList>
            <person name="Navarre W."/>
            <person name="Wong E."/>
            <person name="Huang K.C."/>
            <person name="Tropini C."/>
            <person name="Ng K."/>
            <person name="Yu B."/>
        </authorList>
    </citation>
    <scope>NUCLEOTIDE SEQUENCE [LARGE SCALE GENOMIC DNA]</scope>
    <source>
        <strain evidence="4 5">NM83_B4-11</strain>
    </source>
</reference>
<dbReference type="Pfam" id="PF04041">
    <property type="entry name" value="Glyco_hydro_130"/>
    <property type="match status" value="1"/>
</dbReference>
<keyword evidence="4" id="KW-0378">Hydrolase</keyword>
<evidence type="ECO:0000256" key="3">
    <source>
        <dbReference type="ARBA" id="ARBA00024356"/>
    </source>
</evidence>
<accession>A0ABY2QJ97</accession>
<proteinExistence type="inferred from homology"/>
<evidence type="ECO:0000256" key="1">
    <source>
        <dbReference type="ARBA" id="ARBA00022676"/>
    </source>
</evidence>